<dbReference type="InterPro" id="IPR036188">
    <property type="entry name" value="FAD/NAD-bd_sf"/>
</dbReference>
<feature type="domain" description="FAD/NAD(P)-binding" evidence="4">
    <location>
        <begin position="7"/>
        <end position="302"/>
    </location>
</feature>
<dbReference type="AlphaFoldDB" id="A0A0B7KQX5"/>
<accession>A0A0B7KQX5</accession>
<gene>
    <name evidence="5" type="ORF">BN869_000013368_1</name>
</gene>
<evidence type="ECO:0000256" key="2">
    <source>
        <dbReference type="ARBA" id="ARBA00022630"/>
    </source>
</evidence>
<keyword evidence="2" id="KW-0285">Flavoprotein</keyword>
<dbReference type="EMBL" id="CDPU01000095">
    <property type="protein sequence ID" value="CEO57310.1"/>
    <property type="molecule type" value="Genomic_DNA"/>
</dbReference>
<dbReference type="InterPro" id="IPR050097">
    <property type="entry name" value="Ferredoxin-NADP_redctase_2"/>
</dbReference>
<dbReference type="Gene3D" id="3.50.50.60">
    <property type="entry name" value="FAD/NAD(P)-binding domain"/>
    <property type="match status" value="3"/>
</dbReference>
<dbReference type="InterPro" id="IPR023753">
    <property type="entry name" value="FAD/NAD-binding_dom"/>
</dbReference>
<dbReference type="GO" id="GO:0016491">
    <property type="term" value="F:oxidoreductase activity"/>
    <property type="evidence" value="ECO:0007669"/>
    <property type="project" value="UniProtKB-KW"/>
</dbReference>
<organism evidence="5">
    <name type="scientific">Bionectria ochroleuca</name>
    <name type="common">Gliocladium roseum</name>
    <dbReference type="NCBI Taxonomy" id="29856"/>
    <lineage>
        <taxon>Eukaryota</taxon>
        <taxon>Fungi</taxon>
        <taxon>Dikarya</taxon>
        <taxon>Ascomycota</taxon>
        <taxon>Pezizomycotina</taxon>
        <taxon>Sordariomycetes</taxon>
        <taxon>Hypocreomycetidae</taxon>
        <taxon>Hypocreales</taxon>
        <taxon>Bionectriaceae</taxon>
        <taxon>Clonostachys</taxon>
    </lineage>
</organism>
<protein>
    <recommendedName>
        <fullName evidence="4">FAD/NAD(P)-binding domain-containing protein</fullName>
    </recommendedName>
</protein>
<name>A0A0B7KQX5_BIOOC</name>
<dbReference type="PANTHER" id="PTHR48105">
    <property type="entry name" value="THIOREDOXIN REDUCTASE 1-RELATED-RELATED"/>
    <property type="match status" value="1"/>
</dbReference>
<evidence type="ECO:0000313" key="5">
    <source>
        <dbReference type="EMBL" id="CEO57310.1"/>
    </source>
</evidence>
<evidence type="ECO:0000256" key="1">
    <source>
        <dbReference type="ARBA" id="ARBA00009333"/>
    </source>
</evidence>
<dbReference type="SUPFAM" id="SSF51905">
    <property type="entry name" value="FAD/NAD(P)-binding domain"/>
    <property type="match status" value="1"/>
</dbReference>
<dbReference type="GO" id="GO:0097237">
    <property type="term" value="P:cellular response to toxic substance"/>
    <property type="evidence" value="ECO:0007669"/>
    <property type="project" value="UniProtKB-ARBA"/>
</dbReference>
<dbReference type="PRINTS" id="PR00469">
    <property type="entry name" value="PNDRDTASEII"/>
</dbReference>
<evidence type="ECO:0000259" key="4">
    <source>
        <dbReference type="Pfam" id="PF07992"/>
    </source>
</evidence>
<proteinExistence type="inferred from homology"/>
<comment type="similarity">
    <text evidence="1">Belongs to the class-II pyridine nucleotide-disulfide oxidoreductase family.</text>
</comment>
<sequence length="327" mass="35382">MAAPIIYDALVVGGGPAGMAAALGLARVCRTAVVFDSGEYRNHGAKDIHNFVTRDGTPPDEFRAIALQQLDKYKEHVSFVRSTIIQVSNTDVAPDLKGFKVVDSTQTEFLSRKLLLATGVEDVLPTDIEGYKENWPAHIYQCPFCDGFERRSYPIGILTFPNPSYSHLALMLRPLNRDITIYSNGPVPTDEPTQEALKTVLAAGVKLDERPVRRLINNGDGPANGISIEFTTGLPVKLGMLYHRPPTRSRAANLIEQLGLETNPIGDVITDAMMLKTNVPGCIVAGDTQENMKQATVAAATGSRAAASVVFQLADEDGKRALAEAHL</sequence>
<keyword evidence="3" id="KW-0560">Oxidoreductase</keyword>
<reference evidence="5" key="1">
    <citation type="submission" date="2015-01" db="EMBL/GenBank/DDBJ databases">
        <authorList>
            <person name="Durling Mikael"/>
        </authorList>
    </citation>
    <scope>NUCLEOTIDE SEQUENCE</scope>
</reference>
<evidence type="ECO:0000256" key="3">
    <source>
        <dbReference type="ARBA" id="ARBA00023002"/>
    </source>
</evidence>
<dbReference type="Pfam" id="PF07992">
    <property type="entry name" value="Pyr_redox_2"/>
    <property type="match status" value="1"/>
</dbReference>
<dbReference type="PRINTS" id="PR00368">
    <property type="entry name" value="FADPNR"/>
</dbReference>